<sequence>MGETQNLRAVRHDKYDPLKARYIRDIKTTDIVNLYSKEVAATSDTISFDLVLPYVVGANTDLYPYIFGAHHCGTDSCPQFALVVDTTTVMAIQTDVNGAGQNLVTGCDCPLTRVAESSTIEVIVPYAVAGDTYCAFLVCKREPLLNVVEDD</sequence>
<evidence type="ECO:0000313" key="1">
    <source>
        <dbReference type="EMBL" id="GAH73713.1"/>
    </source>
</evidence>
<reference evidence="1" key="1">
    <citation type="journal article" date="2014" name="Front. Microbiol.">
        <title>High frequency of phylogenetically diverse reductive dehalogenase-homologous genes in deep subseafloor sedimentary metagenomes.</title>
        <authorList>
            <person name="Kawai M."/>
            <person name="Futagami T."/>
            <person name="Toyoda A."/>
            <person name="Takaki Y."/>
            <person name="Nishi S."/>
            <person name="Hori S."/>
            <person name="Arai W."/>
            <person name="Tsubouchi T."/>
            <person name="Morono Y."/>
            <person name="Uchiyama I."/>
            <person name="Ito T."/>
            <person name="Fujiyama A."/>
            <person name="Inagaki F."/>
            <person name="Takami H."/>
        </authorList>
    </citation>
    <scope>NUCLEOTIDE SEQUENCE</scope>
    <source>
        <strain evidence="1">Expedition CK06-06</strain>
    </source>
</reference>
<comment type="caution">
    <text evidence="1">The sequence shown here is derived from an EMBL/GenBank/DDBJ whole genome shotgun (WGS) entry which is preliminary data.</text>
</comment>
<gene>
    <name evidence="1" type="ORF">S03H2_43859</name>
</gene>
<accession>X1JV93</accession>
<name>X1JV93_9ZZZZ</name>
<organism evidence="1">
    <name type="scientific">marine sediment metagenome</name>
    <dbReference type="NCBI Taxonomy" id="412755"/>
    <lineage>
        <taxon>unclassified sequences</taxon>
        <taxon>metagenomes</taxon>
        <taxon>ecological metagenomes</taxon>
    </lineage>
</organism>
<dbReference type="AlphaFoldDB" id="X1JV93"/>
<dbReference type="EMBL" id="BARU01027392">
    <property type="protein sequence ID" value="GAH73713.1"/>
    <property type="molecule type" value="Genomic_DNA"/>
</dbReference>
<protein>
    <submittedName>
        <fullName evidence="1">Uncharacterized protein</fullName>
    </submittedName>
</protein>
<proteinExistence type="predicted"/>